<gene>
    <name evidence="8" type="ORF">SYNTR_1848</name>
</gene>
<keyword evidence="6" id="KW-0175">Coiled coil</keyword>
<dbReference type="InterPro" id="IPR003594">
    <property type="entry name" value="HATPase_dom"/>
</dbReference>
<dbReference type="InterPro" id="IPR050482">
    <property type="entry name" value="Sensor_HK_TwoCompSys"/>
</dbReference>
<evidence type="ECO:0000256" key="6">
    <source>
        <dbReference type="SAM" id="Coils"/>
    </source>
</evidence>
<evidence type="ECO:0000259" key="7">
    <source>
        <dbReference type="PROSITE" id="PS50109"/>
    </source>
</evidence>
<keyword evidence="4 8" id="KW-0418">Kinase</keyword>
<dbReference type="PANTHER" id="PTHR24421:SF55">
    <property type="entry name" value="SENSOR HISTIDINE KINASE YDFH"/>
    <property type="match status" value="1"/>
</dbReference>
<dbReference type="Pfam" id="PF07730">
    <property type="entry name" value="HisKA_3"/>
    <property type="match status" value="1"/>
</dbReference>
<dbReference type="PROSITE" id="PS50109">
    <property type="entry name" value="HIS_KIN"/>
    <property type="match status" value="1"/>
</dbReference>
<dbReference type="CDD" id="cd16917">
    <property type="entry name" value="HATPase_UhpB-NarQ-NarX-like"/>
    <property type="match status" value="1"/>
</dbReference>
<dbReference type="KEGG" id="salq:SYNTR_1848"/>
<dbReference type="EMBL" id="CP046457">
    <property type="protein sequence ID" value="QGU00442.1"/>
    <property type="molecule type" value="Genomic_DNA"/>
</dbReference>
<evidence type="ECO:0000256" key="4">
    <source>
        <dbReference type="ARBA" id="ARBA00022777"/>
    </source>
</evidence>
<organism evidence="8 9">
    <name type="scientific">Candidatus Syntrophocurvum alkaliphilum</name>
    <dbReference type="NCBI Taxonomy" id="2293317"/>
    <lineage>
        <taxon>Bacteria</taxon>
        <taxon>Bacillati</taxon>
        <taxon>Bacillota</taxon>
        <taxon>Clostridia</taxon>
        <taxon>Eubacteriales</taxon>
        <taxon>Syntrophomonadaceae</taxon>
        <taxon>Candidatus Syntrophocurvum</taxon>
    </lineage>
</organism>
<dbReference type="InterPro" id="IPR008595">
    <property type="entry name" value="DegS"/>
</dbReference>
<dbReference type="GO" id="GO:0016020">
    <property type="term" value="C:membrane"/>
    <property type="evidence" value="ECO:0007669"/>
    <property type="project" value="InterPro"/>
</dbReference>
<evidence type="ECO:0000313" key="9">
    <source>
        <dbReference type="Proteomes" id="UP000426444"/>
    </source>
</evidence>
<keyword evidence="3" id="KW-0808">Transferase</keyword>
<proteinExistence type="predicted"/>
<feature type="coiled-coil region" evidence="6">
    <location>
        <begin position="37"/>
        <end position="138"/>
    </location>
</feature>
<sequence>MSHKEHNNAAELIHLDEVLSQVVDVLNKGQDDIFEIADNCTKQLTRLKTELENLRIQINEKINEVDEAEKQERLARHRLVEVSRNFRSYSEPDIKEAYNNAQDLQLKLNSLRHEEYNLRQKREDLSREIRRYEEITKKADDYLKNTGYALKILQGNVEKISESIEETYRRQQIGMWIIEAQESERRKIARELHDGPAQILASMLIRLDLVKHFIENDTNKISDETDNVKKMAKESLGDIRRVMFDLKPTPLDETGLINSLRQYFDDYEAKYNMYIEFVVFGEEHKYDSSLEIALFRLVQEAITNARKHSGVNRVLVKIQDNGKNLLLIIKDTGKGFDTEEVLHSDKESYGIMGMRERVELFGGKIDIISKIGSGTQVIIEVPIEGER</sequence>
<evidence type="ECO:0000256" key="5">
    <source>
        <dbReference type="ARBA" id="ARBA00023012"/>
    </source>
</evidence>
<accession>A0A6I6DCY6</accession>
<dbReference type="Gene3D" id="3.30.565.10">
    <property type="entry name" value="Histidine kinase-like ATPase, C-terminal domain"/>
    <property type="match status" value="1"/>
</dbReference>
<dbReference type="GO" id="GO:0000155">
    <property type="term" value="F:phosphorelay sensor kinase activity"/>
    <property type="evidence" value="ECO:0007669"/>
    <property type="project" value="InterPro"/>
</dbReference>
<evidence type="ECO:0000313" key="8">
    <source>
        <dbReference type="EMBL" id="QGU00442.1"/>
    </source>
</evidence>
<dbReference type="Pfam" id="PF05384">
    <property type="entry name" value="DegS"/>
    <property type="match status" value="1"/>
</dbReference>
<dbReference type="Proteomes" id="UP000426444">
    <property type="component" value="Chromosome"/>
</dbReference>
<evidence type="ECO:0000256" key="1">
    <source>
        <dbReference type="ARBA" id="ARBA00000085"/>
    </source>
</evidence>
<dbReference type="RefSeq" id="WP_156204224.1">
    <property type="nucleotide sequence ID" value="NZ_CP046457.1"/>
</dbReference>
<dbReference type="InterPro" id="IPR016381">
    <property type="entry name" value="Sig_transdc_His_kinase_DegS"/>
</dbReference>
<dbReference type="InterPro" id="IPR036890">
    <property type="entry name" value="HATPase_C_sf"/>
</dbReference>
<dbReference type="AlphaFoldDB" id="A0A6I6DCY6"/>
<evidence type="ECO:0000256" key="3">
    <source>
        <dbReference type="ARBA" id="ARBA00022679"/>
    </source>
</evidence>
<dbReference type="PIRSF" id="PIRSF003169">
    <property type="entry name" value="STHK_DegS"/>
    <property type="match status" value="1"/>
</dbReference>
<dbReference type="SUPFAM" id="SSF55874">
    <property type="entry name" value="ATPase domain of HSP90 chaperone/DNA topoisomerase II/histidine kinase"/>
    <property type="match status" value="1"/>
</dbReference>
<comment type="catalytic activity">
    <reaction evidence="1">
        <text>ATP + protein L-histidine = ADP + protein N-phospho-L-histidine.</text>
        <dbReference type="EC" id="2.7.13.3"/>
    </reaction>
</comment>
<keyword evidence="9" id="KW-1185">Reference proteome</keyword>
<dbReference type="InterPro" id="IPR005467">
    <property type="entry name" value="His_kinase_dom"/>
</dbReference>
<dbReference type="GO" id="GO:0046983">
    <property type="term" value="F:protein dimerization activity"/>
    <property type="evidence" value="ECO:0007669"/>
    <property type="project" value="InterPro"/>
</dbReference>
<dbReference type="Gene3D" id="1.20.5.1930">
    <property type="match status" value="1"/>
</dbReference>
<name>A0A6I6DCY6_9FIRM</name>
<dbReference type="InterPro" id="IPR011712">
    <property type="entry name" value="Sig_transdc_His_kin_sub3_dim/P"/>
</dbReference>
<reference evidence="9" key="1">
    <citation type="journal article" date="2019" name="Microbiology">
        <title>Complete Genome Sequence of an Uncultured Bacterium of the Candidate Phylum Bipolaricaulota.</title>
        <authorList>
            <person name="Kadnikov V.V."/>
            <person name="Mardanov A.V."/>
            <person name="Beletsky A.V."/>
            <person name="Frank Y.A."/>
            <person name="Karnachuk O.V."/>
            <person name="Ravin N.V."/>
        </authorList>
    </citation>
    <scope>NUCLEOTIDE SEQUENCE [LARGE SCALE GENOMIC DNA]</scope>
</reference>
<dbReference type="PANTHER" id="PTHR24421">
    <property type="entry name" value="NITRATE/NITRITE SENSOR PROTEIN NARX-RELATED"/>
    <property type="match status" value="1"/>
</dbReference>
<dbReference type="OrthoDB" id="9781904at2"/>
<evidence type="ECO:0000256" key="2">
    <source>
        <dbReference type="ARBA" id="ARBA00012438"/>
    </source>
</evidence>
<protein>
    <recommendedName>
        <fullName evidence="2">histidine kinase</fullName>
        <ecNumber evidence="2">2.7.13.3</ecNumber>
    </recommendedName>
</protein>
<dbReference type="EC" id="2.7.13.3" evidence="2"/>
<dbReference type="Pfam" id="PF02518">
    <property type="entry name" value="HATPase_c"/>
    <property type="match status" value="1"/>
</dbReference>
<dbReference type="SMART" id="SM00387">
    <property type="entry name" value="HATPase_c"/>
    <property type="match status" value="1"/>
</dbReference>
<keyword evidence="5" id="KW-0902">Two-component regulatory system</keyword>
<feature type="domain" description="Histidine kinase" evidence="7">
    <location>
        <begin position="187"/>
        <end position="385"/>
    </location>
</feature>